<name>A0ABN8NZ59_9CNID</name>
<organism evidence="1 2">
    <name type="scientific">Porites lobata</name>
    <dbReference type="NCBI Taxonomy" id="104759"/>
    <lineage>
        <taxon>Eukaryota</taxon>
        <taxon>Metazoa</taxon>
        <taxon>Cnidaria</taxon>
        <taxon>Anthozoa</taxon>
        <taxon>Hexacorallia</taxon>
        <taxon>Scleractinia</taxon>
        <taxon>Fungiina</taxon>
        <taxon>Poritidae</taxon>
        <taxon>Porites</taxon>
    </lineage>
</organism>
<proteinExistence type="predicted"/>
<evidence type="ECO:0000313" key="2">
    <source>
        <dbReference type="Proteomes" id="UP001159405"/>
    </source>
</evidence>
<keyword evidence="2" id="KW-1185">Reference proteome</keyword>
<evidence type="ECO:0000313" key="1">
    <source>
        <dbReference type="EMBL" id="CAH3124025.1"/>
    </source>
</evidence>
<dbReference type="EMBL" id="CALNXK010000039">
    <property type="protein sequence ID" value="CAH3124025.1"/>
    <property type="molecule type" value="Genomic_DNA"/>
</dbReference>
<accession>A0ABN8NZ59</accession>
<gene>
    <name evidence="1" type="ORF">PLOB_00030384</name>
</gene>
<dbReference type="Proteomes" id="UP001159405">
    <property type="component" value="Unassembled WGS sequence"/>
</dbReference>
<comment type="caution">
    <text evidence="1">The sequence shown here is derived from an EMBL/GenBank/DDBJ whole genome shotgun (WGS) entry which is preliminary data.</text>
</comment>
<reference evidence="1 2" key="1">
    <citation type="submission" date="2022-05" db="EMBL/GenBank/DDBJ databases">
        <authorList>
            <consortium name="Genoscope - CEA"/>
            <person name="William W."/>
        </authorList>
    </citation>
    <scope>NUCLEOTIDE SEQUENCE [LARGE SCALE GENOMIC DNA]</scope>
</reference>
<sequence length="93" mass="10471">MHECSVHGKRPALTSFVGRAEENFELRNDSTKTQNVRELAWFLLRLIRKNALKADDTYGEQSSGLEDGFIRSSLYGSSSTMALLQGKSYRKGI</sequence>
<protein>
    <submittedName>
        <fullName evidence="1">Uncharacterized protein</fullName>
    </submittedName>
</protein>